<proteinExistence type="predicted"/>
<dbReference type="RefSeq" id="WP_164710246.1">
    <property type="nucleotide sequence ID" value="NZ_CP031165.1"/>
</dbReference>
<feature type="coiled-coil region" evidence="1">
    <location>
        <begin position="1"/>
        <end position="47"/>
    </location>
</feature>
<dbReference type="KEGG" id="euz:DVS28_a1876"/>
<dbReference type="AlphaFoldDB" id="A0A346XWG4"/>
<sequence length="52" mass="5874">MTDASEVIERLRTELDAMDDLPVAEHVQRLTRTLDTIVGELDELARTIPPAR</sequence>
<organism evidence="2 3">
    <name type="scientific">Euzebya pacifica</name>
    <dbReference type="NCBI Taxonomy" id="1608957"/>
    <lineage>
        <taxon>Bacteria</taxon>
        <taxon>Bacillati</taxon>
        <taxon>Actinomycetota</taxon>
        <taxon>Nitriliruptoria</taxon>
        <taxon>Euzebyales</taxon>
    </lineage>
</organism>
<keyword evidence="1" id="KW-0175">Coiled coil</keyword>
<evidence type="ECO:0000256" key="1">
    <source>
        <dbReference type="SAM" id="Coils"/>
    </source>
</evidence>
<reference evidence="2 3" key="1">
    <citation type="submission" date="2018-09" db="EMBL/GenBank/DDBJ databases">
        <title>Complete genome sequence of Euzebya sp. DY32-46 isolated from seawater of Pacific Ocean.</title>
        <authorList>
            <person name="Xu L."/>
            <person name="Wu Y.-H."/>
            <person name="Xu X.-W."/>
        </authorList>
    </citation>
    <scope>NUCLEOTIDE SEQUENCE [LARGE SCALE GENOMIC DNA]</scope>
    <source>
        <strain evidence="2 3">DY32-46</strain>
    </source>
</reference>
<dbReference type="Proteomes" id="UP000264006">
    <property type="component" value="Chromosome"/>
</dbReference>
<evidence type="ECO:0000313" key="2">
    <source>
        <dbReference type="EMBL" id="AXV06561.1"/>
    </source>
</evidence>
<protein>
    <submittedName>
        <fullName evidence="2">Uncharacterized protein</fullName>
    </submittedName>
</protein>
<gene>
    <name evidence="2" type="ORF">DVS28_a1876</name>
</gene>
<evidence type="ECO:0000313" key="3">
    <source>
        <dbReference type="Proteomes" id="UP000264006"/>
    </source>
</evidence>
<dbReference type="EMBL" id="CP031165">
    <property type="protein sequence ID" value="AXV06561.1"/>
    <property type="molecule type" value="Genomic_DNA"/>
</dbReference>
<name>A0A346XWG4_9ACTN</name>
<accession>A0A346XWG4</accession>
<keyword evidence="3" id="KW-1185">Reference proteome</keyword>